<dbReference type="AlphaFoldDB" id="A0A840V3B0"/>
<feature type="region of interest" description="Disordered" evidence="1">
    <location>
        <begin position="1"/>
        <end position="28"/>
    </location>
</feature>
<dbReference type="Gene3D" id="3.40.50.300">
    <property type="entry name" value="P-loop containing nucleotide triphosphate hydrolases"/>
    <property type="match status" value="1"/>
</dbReference>
<dbReference type="EMBL" id="JACHFD010000007">
    <property type="protein sequence ID" value="MBB5351526.1"/>
    <property type="molecule type" value="Genomic_DNA"/>
</dbReference>
<dbReference type="InterPro" id="IPR027417">
    <property type="entry name" value="P-loop_NTPase"/>
</dbReference>
<accession>A0A840V3B0</accession>
<dbReference type="Gene3D" id="3.80.10.10">
    <property type="entry name" value="Ribonuclease Inhibitor"/>
    <property type="match status" value="1"/>
</dbReference>
<proteinExistence type="predicted"/>
<keyword evidence="3" id="KW-1185">Reference proteome</keyword>
<name>A0A840V3B0_9BACT</name>
<dbReference type="Proteomes" id="UP000557717">
    <property type="component" value="Unassembled WGS sequence"/>
</dbReference>
<dbReference type="SUPFAM" id="SSF52058">
    <property type="entry name" value="L domain-like"/>
    <property type="match status" value="1"/>
</dbReference>
<comment type="caution">
    <text evidence="2">The sequence shown here is derived from an EMBL/GenBank/DDBJ whole genome shotgun (WGS) entry which is preliminary data.</text>
</comment>
<evidence type="ECO:0000256" key="1">
    <source>
        <dbReference type="SAM" id="MobiDB-lite"/>
    </source>
</evidence>
<organism evidence="2 3">
    <name type="scientific">Haloferula luteola</name>
    <dbReference type="NCBI Taxonomy" id="595692"/>
    <lineage>
        <taxon>Bacteria</taxon>
        <taxon>Pseudomonadati</taxon>
        <taxon>Verrucomicrobiota</taxon>
        <taxon>Verrucomicrobiia</taxon>
        <taxon>Verrucomicrobiales</taxon>
        <taxon>Verrucomicrobiaceae</taxon>
        <taxon>Haloferula</taxon>
    </lineage>
</organism>
<gene>
    <name evidence="2" type="ORF">HNR46_001763</name>
</gene>
<evidence type="ECO:0000313" key="2">
    <source>
        <dbReference type="EMBL" id="MBB5351526.1"/>
    </source>
</evidence>
<reference evidence="2 3" key="1">
    <citation type="submission" date="2020-08" db="EMBL/GenBank/DDBJ databases">
        <title>Genomic Encyclopedia of Type Strains, Phase IV (KMG-IV): sequencing the most valuable type-strain genomes for metagenomic binning, comparative biology and taxonomic classification.</title>
        <authorList>
            <person name="Goeker M."/>
        </authorList>
    </citation>
    <scope>NUCLEOTIDE SEQUENCE [LARGE SCALE GENOMIC DNA]</scope>
    <source>
        <strain evidence="2 3">YC6886</strain>
    </source>
</reference>
<dbReference type="RefSeq" id="WP_184017772.1">
    <property type="nucleotide sequence ID" value="NZ_JACHFD010000007.1"/>
</dbReference>
<protein>
    <submittedName>
        <fullName evidence="2">GTPase SAR1 family protein</fullName>
    </submittedName>
</protein>
<sequence length="1066" mass="120324">MTTPSEIQRALRSENGKDWQQSGPVRNATWPVEPGEREHIVKLVLGRLGEAMDENDWSDVLPILASGLKDHFPNLTHLHFWGLPMEQLGPLPDKLKVLDVRKCSRLTLLPVLPNALETLDLGECVALKDKGLPKQGISGLRWFHVDGCLDISSKRISSFLEDCRDLEEFSAKGCSQIDELTLPEQDANPPDGEGHPQFPPRRLKKLVLEGCLSLRKLPCLAGYPWLYHLNLSGCKALENLPKLPAGMRYVILHGCDVLTGFLGQKLGPLDRGAKDENVIANLRSRQKFGDEIGFSAHAKILLMGDGRVGKTTLAKRLVWDSMGSDWQAANHSARPVVGEPFTEKVAFRSWQTRVFLEPEQANELNATAERARLDPPCDEFGTMPATVRMLDFGGQELYHMTHRIFASEGTVFLLVWNENDPDWKEIDKEGETVGFSPEEWRDFNRRRTLEYWLDYIFSMREDAKVALVCTGCKSTAARAPWKPRLGRHTAREGIECFHLDSVDDIDCAANQEYQDLRKWLAEKCAGEAWRTGIVQPRFFGEIGDYVGSLLEENERERARHRDPRHLLISAKDWGKRVQEAHAKTSSSLGLDSNDIEAITRYLHDGGRIFRVRGNGEEAILIDQYWGSRILYSLLSPRSPLTRVIKENGGWFQLAALEVTKTWQRLPDGLQREMILRYMEECRVIARIAGDGEVRLGGALYVATEKWLLPEFAAVEARISAVAEYVRRPGTRTLMREDFRFEEPKISEFDYRALSGYLSTRFGKNVIWFRNGMFATNDELNPDWFIQLKWEEEEKDGFSGRLNARICADSDVIEAYAGLLEEALAGDACPVPVLRRLKRARDCHDELDISFYRKLEGGDFQVAVSSAGADASLAEALVGFLKAKGLRTAWYRDDQCRSGDRAELMNFMKSLSLPPVIVLILSDHYLSEDNSKFYCAWELADAVKAMASGKRVPAQTVVIYSPGEIVNSRTIHRVAKTRFLALEDHFWRQYVAEGSDGQVEFKPLQDMSLHFKTAVSNLAVFQARRGNLGTYAHALSLPGGGWDFSEVLDHVKKGLETTHSNRKGPGC</sequence>
<dbReference type="SUPFAM" id="SSF52540">
    <property type="entry name" value="P-loop containing nucleoside triphosphate hydrolases"/>
    <property type="match status" value="1"/>
</dbReference>
<evidence type="ECO:0000313" key="3">
    <source>
        <dbReference type="Proteomes" id="UP000557717"/>
    </source>
</evidence>
<dbReference type="InterPro" id="IPR032675">
    <property type="entry name" value="LRR_dom_sf"/>
</dbReference>